<dbReference type="SUPFAM" id="SSF51735">
    <property type="entry name" value="NAD(P)-binding Rossmann-fold domains"/>
    <property type="match status" value="1"/>
</dbReference>
<dbReference type="GeneID" id="93224147"/>
<evidence type="ECO:0000313" key="5">
    <source>
        <dbReference type="EMBL" id="QOG27383.1"/>
    </source>
</evidence>
<dbReference type="Gene3D" id="3.40.50.720">
    <property type="entry name" value="NAD(P)-binding Rossmann-like Domain"/>
    <property type="match status" value="1"/>
</dbReference>
<dbReference type="GO" id="GO:0008270">
    <property type="term" value="F:zinc ion binding"/>
    <property type="evidence" value="ECO:0007669"/>
    <property type="project" value="InterPro"/>
</dbReference>
<dbReference type="PANTHER" id="PTHR43482:SF1">
    <property type="entry name" value="PROTEIN AST1-RELATED"/>
    <property type="match status" value="1"/>
</dbReference>
<dbReference type="InterPro" id="IPR013154">
    <property type="entry name" value="ADH-like_N"/>
</dbReference>
<dbReference type="SMART" id="SM00829">
    <property type="entry name" value="PKS_ER"/>
    <property type="match status" value="1"/>
</dbReference>
<evidence type="ECO:0000259" key="1">
    <source>
        <dbReference type="SMART" id="SM00829"/>
    </source>
</evidence>
<proteinExistence type="predicted"/>
<reference evidence="5 9" key="3">
    <citation type="submission" date="2020-03" db="EMBL/GenBank/DDBJ databases">
        <title>Characterization of ganglioside-mimicking enterococci.</title>
        <authorList>
            <person name="Patry R.T."/>
            <person name="Nothaft H."/>
            <person name="Bridger R."/>
            <person name="Shajahan A."/>
            <person name="Huynh S."/>
            <person name="Sanchez S."/>
            <person name="Azadi P."/>
            <person name="Cooper K."/>
            <person name="Miller W.G."/>
            <person name="Parker C.T."/>
            <person name="Wells L."/>
            <person name="Szymanski C.M."/>
        </authorList>
    </citation>
    <scope>NUCLEOTIDE SEQUENCE [LARGE SCALE GENOMIC DNA]</scope>
    <source>
        <strain evidence="5 9">EGM181</strain>
    </source>
</reference>
<name>A0A1L8U1C3_ENTGA</name>
<organism evidence="4 8">
    <name type="scientific">Enterococcus gallinarum</name>
    <dbReference type="NCBI Taxonomy" id="1353"/>
    <lineage>
        <taxon>Bacteria</taxon>
        <taxon>Bacillati</taxon>
        <taxon>Bacillota</taxon>
        <taxon>Bacilli</taxon>
        <taxon>Lactobacillales</taxon>
        <taxon>Enterococcaceae</taxon>
        <taxon>Enterococcus</taxon>
    </lineage>
</organism>
<evidence type="ECO:0000313" key="3">
    <source>
        <dbReference type="EMBL" id="MDT2690513.1"/>
    </source>
</evidence>
<dbReference type="InterPro" id="IPR011032">
    <property type="entry name" value="GroES-like_sf"/>
</dbReference>
<protein>
    <submittedName>
        <fullName evidence="4">Alcohol dehydrogenase catalytic domain-containing protein</fullName>
    </submittedName>
    <submittedName>
        <fullName evidence="2 6">Zinc-binding alcohol dehydrogenase</fullName>
    </submittedName>
</protein>
<sequence>MLNRAIGFYEGMPLDNSNVFQTKDLDMPSIGANDLLIKVEAVSVNPIDAKRRQTTTKSGHFVIQGYDACGIIEKVGDQVTEFQVGDPVMYSGTTQRDGANQKYQAVDARLVAKVSLENLAEWAALPLTSITAWELLFEKFGLIPKEKANQGKLLIINASGGVGSIAAQLAHWSGLEVYGTASPTNHEWLDKNGVAHPLDYHYPLQDQVETTFDYIAVFYDISDYIDQFAQLIRPFGKIGMIVNTRGPLDLNPFKNIGVDFYWEYMFAKTDYQVDLASQGAILKKIVDLVNEQKIHSTITTCFETGLTIENLIEATALVEKGSPGKVVISGGFHE</sequence>
<dbReference type="EMBL" id="JARPZN010000005">
    <property type="protein sequence ID" value="MDT2690513.1"/>
    <property type="molecule type" value="Genomic_DNA"/>
</dbReference>
<reference evidence="3" key="5">
    <citation type="submission" date="2023-03" db="EMBL/GenBank/DDBJ databases">
        <authorList>
            <person name="Shen W."/>
            <person name="Cai J."/>
        </authorList>
    </citation>
    <scope>NUCLEOTIDE SEQUENCE</scope>
    <source>
        <strain evidence="3">K69-2</strain>
    </source>
</reference>
<keyword evidence="7" id="KW-1185">Reference proteome</keyword>
<dbReference type="GO" id="GO:0016491">
    <property type="term" value="F:oxidoreductase activity"/>
    <property type="evidence" value="ECO:0007669"/>
    <property type="project" value="InterPro"/>
</dbReference>
<dbReference type="EMBL" id="JABXJK010000075">
    <property type="protein sequence ID" value="MBA0973559.1"/>
    <property type="molecule type" value="Genomic_DNA"/>
</dbReference>
<dbReference type="Proteomes" id="UP001183682">
    <property type="component" value="Unassembled WGS sequence"/>
</dbReference>
<feature type="domain" description="Enoyl reductase (ER)" evidence="1">
    <location>
        <begin position="11"/>
        <end position="328"/>
    </location>
</feature>
<dbReference type="EMBL" id="CP050485">
    <property type="protein sequence ID" value="QOG27383.1"/>
    <property type="molecule type" value="Genomic_DNA"/>
</dbReference>
<reference evidence="6 7" key="1">
    <citation type="submission" date="2018-06" db="EMBL/GenBank/DDBJ databases">
        <authorList>
            <consortium name="Pathogen Informatics"/>
            <person name="Doyle S."/>
        </authorList>
    </citation>
    <scope>NUCLEOTIDE SEQUENCE [LARGE SCALE GENOMIC DNA]</scope>
    <source>
        <strain evidence="6 7">NCTC12360</strain>
    </source>
</reference>
<dbReference type="EMBL" id="UFYW01000001">
    <property type="protein sequence ID" value="STD82420.1"/>
    <property type="molecule type" value="Genomic_DNA"/>
</dbReference>
<evidence type="ECO:0000313" key="2">
    <source>
        <dbReference type="EMBL" id="MBA0973559.1"/>
    </source>
</evidence>
<dbReference type="Proteomes" id="UP000571857">
    <property type="component" value="Unassembled WGS sequence"/>
</dbReference>
<dbReference type="Proteomes" id="UP000516696">
    <property type="component" value="Chromosome"/>
</dbReference>
<evidence type="ECO:0000313" key="8">
    <source>
        <dbReference type="Proteomes" id="UP000439965"/>
    </source>
</evidence>
<dbReference type="PANTHER" id="PTHR43482">
    <property type="entry name" value="PROTEIN AST1-RELATED"/>
    <property type="match status" value="1"/>
</dbReference>
<dbReference type="InterPro" id="IPR036291">
    <property type="entry name" value="NAD(P)-bd_dom_sf"/>
</dbReference>
<dbReference type="InterPro" id="IPR020843">
    <property type="entry name" value="ER"/>
</dbReference>
<dbReference type="OrthoDB" id="9792162at2"/>
<dbReference type="EMBL" id="WVTI01000007">
    <property type="protein sequence ID" value="MXS26388.1"/>
    <property type="molecule type" value="Genomic_DNA"/>
</dbReference>
<dbReference type="CDD" id="cd08252">
    <property type="entry name" value="AL_MDR"/>
    <property type="match status" value="1"/>
</dbReference>
<reference evidence="4 8" key="2">
    <citation type="submission" date="2019-04" db="EMBL/GenBank/DDBJ databases">
        <title>Step-wise assembly of the neonatal virome modulated by breast feeding.</title>
        <authorList>
            <person name="Liang G."/>
            <person name="Bushman F."/>
        </authorList>
    </citation>
    <scope>NUCLEOTIDE SEQUENCE [LARGE SCALE GENOMIC DNA]</scope>
    <source>
        <strain evidence="4 8">E3404</strain>
    </source>
</reference>
<dbReference type="SUPFAM" id="SSF50129">
    <property type="entry name" value="GroES-like"/>
    <property type="match status" value="1"/>
</dbReference>
<evidence type="ECO:0000313" key="4">
    <source>
        <dbReference type="EMBL" id="MXS26388.1"/>
    </source>
</evidence>
<dbReference type="Proteomes" id="UP000254807">
    <property type="component" value="Unassembled WGS sequence"/>
</dbReference>
<evidence type="ECO:0000313" key="9">
    <source>
        <dbReference type="Proteomes" id="UP000516696"/>
    </source>
</evidence>
<gene>
    <name evidence="5" type="ORF">EGM181_09070</name>
    <name evidence="4" type="ORF">GTI89_09985</name>
    <name evidence="2" type="ORF">HWH42_13380</name>
    <name evidence="6" type="ORF">NCTC12360_00846</name>
    <name evidence="3" type="ORF">P7E30_09900</name>
</gene>
<dbReference type="AlphaFoldDB" id="A0A1L8U1C3"/>
<dbReference type="InterPro" id="IPR052585">
    <property type="entry name" value="Lipid_raft_assoc_Zn_ADH"/>
</dbReference>
<accession>A0A1L8U1C3</accession>
<dbReference type="RefSeq" id="WP_003126746.1">
    <property type="nucleotide sequence ID" value="NZ_BSYC01000001.1"/>
</dbReference>
<reference evidence="2 10" key="4">
    <citation type="submission" date="2020-06" db="EMBL/GenBank/DDBJ databases">
        <title>Crossreactivity between MHC class I-restricted antigens from cancer cells and an enterococcal bacteriophage.</title>
        <authorList>
            <person name="Fluckiger A."/>
            <person name="Daillere R."/>
            <person name="Sassi M."/>
            <person name="Cattoir V."/>
            <person name="Kroemer G."/>
            <person name="Zitvogel L."/>
        </authorList>
    </citation>
    <scope>NUCLEOTIDE SEQUENCE [LARGE SCALE GENOMIC DNA]</scope>
    <source>
        <strain evidence="2 10">EG4</strain>
    </source>
</reference>
<evidence type="ECO:0000313" key="6">
    <source>
        <dbReference type="EMBL" id="STD82420.1"/>
    </source>
</evidence>
<evidence type="ECO:0000313" key="7">
    <source>
        <dbReference type="Proteomes" id="UP000254807"/>
    </source>
</evidence>
<dbReference type="Gene3D" id="3.90.180.10">
    <property type="entry name" value="Medium-chain alcohol dehydrogenases, catalytic domain"/>
    <property type="match status" value="1"/>
</dbReference>
<dbReference type="InterPro" id="IPR014182">
    <property type="entry name" value="ADH_Zn_typ-1"/>
</dbReference>
<dbReference type="Proteomes" id="UP000439965">
    <property type="component" value="Unassembled WGS sequence"/>
</dbReference>
<dbReference type="Pfam" id="PF08240">
    <property type="entry name" value="ADH_N"/>
    <property type="match status" value="1"/>
</dbReference>
<evidence type="ECO:0000313" key="10">
    <source>
        <dbReference type="Proteomes" id="UP000571857"/>
    </source>
</evidence>